<dbReference type="Proteomes" id="UP000533207">
    <property type="component" value="Unassembled WGS sequence"/>
</dbReference>
<proteinExistence type="predicted"/>
<dbReference type="Gene3D" id="3.60.15.10">
    <property type="entry name" value="Ribonuclease Z/Hydroxyacylglutathione hydrolase-like"/>
    <property type="match status" value="2"/>
</dbReference>
<evidence type="ECO:0000256" key="1">
    <source>
        <dbReference type="ARBA" id="ARBA00004514"/>
    </source>
</evidence>
<comment type="subunit">
    <text evidence="2">Homodimer.</text>
</comment>
<organism evidence="8 9">
    <name type="scientific">Methanococcus maripaludis</name>
    <name type="common">Methanococcus deltae</name>
    <dbReference type="NCBI Taxonomy" id="39152"/>
    <lineage>
        <taxon>Archaea</taxon>
        <taxon>Methanobacteriati</taxon>
        <taxon>Methanobacteriota</taxon>
        <taxon>Methanomada group</taxon>
        <taxon>Methanococci</taxon>
        <taxon>Methanococcales</taxon>
        <taxon>Methanococcaceae</taxon>
        <taxon>Methanococcus</taxon>
    </lineage>
</organism>
<evidence type="ECO:0000256" key="5">
    <source>
        <dbReference type="ARBA" id="ARBA00044690"/>
    </source>
</evidence>
<dbReference type="RefSeq" id="WP_012068151.1">
    <property type="nucleotide sequence ID" value="NZ_JACDUL010000004.1"/>
</dbReference>
<dbReference type="PANTHER" id="PTHR23200">
    <property type="entry name" value="METALLO-BETA-LACTAMASE DOMAIN-CONTAINING PROTEIN 1"/>
    <property type="match status" value="1"/>
</dbReference>
<dbReference type="GO" id="GO:0005829">
    <property type="term" value="C:cytosol"/>
    <property type="evidence" value="ECO:0007669"/>
    <property type="project" value="UniProtKB-SubCell"/>
</dbReference>
<comment type="subcellular location">
    <subcellularLocation>
        <location evidence="1">Cytoplasm</location>
        <location evidence="1">Cytosol</location>
    </subcellularLocation>
</comment>
<dbReference type="GO" id="GO:0016787">
    <property type="term" value="F:hydrolase activity"/>
    <property type="evidence" value="ECO:0007669"/>
    <property type="project" value="UniProtKB-KW"/>
</dbReference>
<evidence type="ECO:0000256" key="3">
    <source>
        <dbReference type="ARBA" id="ARBA00014856"/>
    </source>
</evidence>
<evidence type="ECO:0000256" key="4">
    <source>
        <dbReference type="ARBA" id="ARBA00032988"/>
    </source>
</evidence>
<accession>A0A7J9PJ29</accession>
<dbReference type="SUPFAM" id="SSF56281">
    <property type="entry name" value="Metallo-hydrolase/oxidoreductase"/>
    <property type="match status" value="1"/>
</dbReference>
<comment type="function">
    <text evidence="6">Endoribonuclease that catalyzes the hydrolysis of histone-coding pre-mRNA 3'-end. Involved in histone pre-mRNA processing during the S-phase of the cell cycle, which is required for entering/progressing through S-phase. Cleaves histone pre-mRNA at a major and a minor cleavage site after the 5'-ACCCA-3' and the 5'-ACCCACA-3' sequence, respectively, and located downstream of the stem-loop. May require the presence of the HDE element located at the histone pre-RNA 3'-end to avoid non-specific cleavage.</text>
</comment>
<comment type="caution">
    <text evidence="8">The sequence shown here is derived from an EMBL/GenBank/DDBJ whole genome shotgun (WGS) entry which is preliminary data.</text>
</comment>
<comment type="catalytic activity">
    <reaction evidence="5">
        <text>a ribonucleotidyl-ribonucleotide-RNA + H2O = a 3'-end ribonucleotide-RNA + a 5'-end 5'-phospho-ribonucleoside-RNA + H(+)</text>
        <dbReference type="Rhea" id="RHEA:68096"/>
        <dbReference type="Rhea" id="RHEA-COMP:15179"/>
        <dbReference type="Rhea" id="RHEA-COMP:17355"/>
        <dbReference type="Rhea" id="RHEA-COMP:17428"/>
        <dbReference type="ChEBI" id="CHEBI:15377"/>
        <dbReference type="ChEBI" id="CHEBI:15378"/>
        <dbReference type="ChEBI" id="CHEBI:74896"/>
        <dbReference type="ChEBI" id="CHEBI:138282"/>
        <dbReference type="ChEBI" id="CHEBI:173118"/>
    </reaction>
    <physiologicalReaction direction="left-to-right" evidence="5">
        <dbReference type="Rhea" id="RHEA:68097"/>
    </physiologicalReaction>
</comment>
<reference evidence="8 9" key="1">
    <citation type="submission" date="2020-07" db="EMBL/GenBank/DDBJ databases">
        <title>Genomic Encyclopedia of Type Strains, Phase IV (KMG-V): Genome sequencing to study the core and pangenomes of soil and plant-associated prokaryotes.</title>
        <authorList>
            <person name="Whitman W."/>
        </authorList>
    </citation>
    <scope>NUCLEOTIDE SEQUENCE [LARGE SCALE GENOMIC DNA]</scope>
    <source>
        <strain evidence="8 9">C8</strain>
    </source>
</reference>
<evidence type="ECO:0000259" key="7">
    <source>
        <dbReference type="SMART" id="SM00849"/>
    </source>
</evidence>
<dbReference type="Pfam" id="PF00753">
    <property type="entry name" value="Lactamase_B"/>
    <property type="match status" value="1"/>
</dbReference>
<gene>
    <name evidence="8" type="ORF">HNP90_001673</name>
</gene>
<protein>
    <recommendedName>
        <fullName evidence="3">Metallo-beta-lactamase domain-containing protein 1</fullName>
    </recommendedName>
    <alternativeName>
        <fullName evidence="4">Endoribonuclease MBLAC1</fullName>
    </alternativeName>
</protein>
<name>A0A7J9PJ29_METMI</name>
<sequence>MLKLLYDGSITYLDEENGMFVGPSSSCTYIETSENKIIVDTSSRDKKKIIISNLNKLDVKLKDIDYVISSHNHNNHNGNNDLFRNAKVVRYSDGSINEFKDPEIDILWTPGHTFDSISVMYDDYVVAPAAVHRKENVLENLDLPIAIDLELSKKSIQKIVSLKKNIITGHYGMLYTSEYL</sequence>
<keyword evidence="8" id="KW-0378">Hydrolase</keyword>
<dbReference type="SMART" id="SM00849">
    <property type="entry name" value="Lactamase_B"/>
    <property type="match status" value="1"/>
</dbReference>
<evidence type="ECO:0000256" key="6">
    <source>
        <dbReference type="ARBA" id="ARBA00045869"/>
    </source>
</evidence>
<feature type="domain" description="Metallo-beta-lactamase" evidence="7">
    <location>
        <begin position="24"/>
        <end position="170"/>
    </location>
</feature>
<evidence type="ECO:0000256" key="2">
    <source>
        <dbReference type="ARBA" id="ARBA00011738"/>
    </source>
</evidence>
<dbReference type="AlphaFoldDB" id="A0A7J9PJ29"/>
<dbReference type="EMBL" id="JACDUL010000004">
    <property type="protein sequence ID" value="MBA2862776.1"/>
    <property type="molecule type" value="Genomic_DNA"/>
</dbReference>
<dbReference type="InterPro" id="IPR036866">
    <property type="entry name" value="RibonucZ/Hydroxyglut_hydro"/>
</dbReference>
<evidence type="ECO:0000313" key="8">
    <source>
        <dbReference type="EMBL" id="MBA2862776.1"/>
    </source>
</evidence>
<dbReference type="InterPro" id="IPR001279">
    <property type="entry name" value="Metallo-B-lactamas"/>
</dbReference>
<dbReference type="InterPro" id="IPR039344">
    <property type="entry name" value="MBLAC1"/>
</dbReference>
<evidence type="ECO:0000313" key="9">
    <source>
        <dbReference type="Proteomes" id="UP000533207"/>
    </source>
</evidence>
<dbReference type="PANTHER" id="PTHR23200:SF48">
    <property type="entry name" value="METALLO-BETA-LACTAMASE DOMAIN-CONTAINING PROTEIN 1"/>
    <property type="match status" value="1"/>
</dbReference>